<name>A0A2M7W395_9BACT</name>
<keyword evidence="1" id="KW-0812">Transmembrane</keyword>
<keyword evidence="1" id="KW-1133">Transmembrane helix</keyword>
<dbReference type="AlphaFoldDB" id="A0A2M7W395"/>
<reference evidence="3" key="1">
    <citation type="submission" date="2017-09" db="EMBL/GenBank/DDBJ databases">
        <title>Depth-based differentiation of microbial function through sediment-hosted aquifers and enrichment of novel symbionts in the deep terrestrial subsurface.</title>
        <authorList>
            <person name="Probst A.J."/>
            <person name="Ladd B."/>
            <person name="Jarett J.K."/>
            <person name="Geller-Mcgrath D.E."/>
            <person name="Sieber C.M.K."/>
            <person name="Emerson J.B."/>
            <person name="Anantharaman K."/>
            <person name="Thomas B.C."/>
            <person name="Malmstrom R."/>
            <person name="Stieglmeier M."/>
            <person name="Klingl A."/>
            <person name="Woyke T."/>
            <person name="Ryan C.M."/>
            <person name="Banfield J.F."/>
        </authorList>
    </citation>
    <scope>NUCLEOTIDE SEQUENCE [LARGE SCALE GENOMIC DNA]</scope>
</reference>
<protein>
    <recommendedName>
        <fullName evidence="4">Protein-export membrane protein SecG</fullName>
    </recommendedName>
</protein>
<dbReference type="Proteomes" id="UP000228952">
    <property type="component" value="Unassembled WGS sequence"/>
</dbReference>
<evidence type="ECO:0000313" key="2">
    <source>
        <dbReference type="EMBL" id="PJA15886.1"/>
    </source>
</evidence>
<keyword evidence="1" id="KW-0472">Membrane</keyword>
<accession>A0A2M7W395</accession>
<feature type="transmembrane region" description="Helical" evidence="1">
    <location>
        <begin position="6"/>
        <end position="23"/>
    </location>
</feature>
<evidence type="ECO:0008006" key="4">
    <source>
        <dbReference type="Google" id="ProtNLM"/>
    </source>
</evidence>
<organism evidence="2 3">
    <name type="scientific">Candidatus Dojkabacteria bacterium CG_4_10_14_0_2_um_filter_Dojkabacteria_WS6_41_15</name>
    <dbReference type="NCBI Taxonomy" id="2014249"/>
    <lineage>
        <taxon>Bacteria</taxon>
        <taxon>Candidatus Dojkabacteria</taxon>
    </lineage>
</organism>
<dbReference type="EMBL" id="PFQB01000006">
    <property type="protein sequence ID" value="PJA15886.1"/>
    <property type="molecule type" value="Genomic_DNA"/>
</dbReference>
<evidence type="ECO:0000256" key="1">
    <source>
        <dbReference type="SAM" id="Phobius"/>
    </source>
</evidence>
<proteinExistence type="predicted"/>
<comment type="caution">
    <text evidence="2">The sequence shown here is derived from an EMBL/GenBank/DDBJ whole genome shotgun (WGS) entry which is preliminary data.</text>
</comment>
<sequence length="74" mass="8163">MTQQMVSILEIVFGVVGIAVIIAQNRSEQGSSFFGGGGDVFKLRKGLDKILFYLTFVIILILIVLVYLDIKVIT</sequence>
<evidence type="ECO:0000313" key="3">
    <source>
        <dbReference type="Proteomes" id="UP000228952"/>
    </source>
</evidence>
<feature type="transmembrane region" description="Helical" evidence="1">
    <location>
        <begin position="50"/>
        <end position="68"/>
    </location>
</feature>
<gene>
    <name evidence="2" type="ORF">COX64_00175</name>
</gene>